<accession>A0A0S4J070</accession>
<gene>
    <name evidence="1" type="ORF">BSAL_77045</name>
</gene>
<protein>
    <submittedName>
        <fullName evidence="1">Uncharacterized protein</fullName>
    </submittedName>
</protein>
<dbReference type="Proteomes" id="UP000051952">
    <property type="component" value="Unassembled WGS sequence"/>
</dbReference>
<keyword evidence="2" id="KW-1185">Reference proteome</keyword>
<dbReference type="EMBL" id="CYKH01000735">
    <property type="protein sequence ID" value="CUG29115.1"/>
    <property type="molecule type" value="Genomic_DNA"/>
</dbReference>
<name>A0A0S4J070_BODSA</name>
<organism evidence="1 2">
    <name type="scientific">Bodo saltans</name>
    <name type="common">Flagellated protozoan</name>
    <dbReference type="NCBI Taxonomy" id="75058"/>
    <lineage>
        <taxon>Eukaryota</taxon>
        <taxon>Discoba</taxon>
        <taxon>Euglenozoa</taxon>
        <taxon>Kinetoplastea</taxon>
        <taxon>Metakinetoplastina</taxon>
        <taxon>Eubodonida</taxon>
        <taxon>Bodonidae</taxon>
        <taxon>Bodo</taxon>
    </lineage>
</organism>
<evidence type="ECO:0000313" key="1">
    <source>
        <dbReference type="EMBL" id="CUG29115.1"/>
    </source>
</evidence>
<sequence length="95" mass="10380">MIIEPTNTATTRSNHALQCASRGCKYRRHNLRDMLDKAAQGVGLQPVLEPSHLCTDEKRHALLLLAEGTCEAAVPASLQFHYALFEVDAGALHAN</sequence>
<evidence type="ECO:0000313" key="2">
    <source>
        <dbReference type="Proteomes" id="UP000051952"/>
    </source>
</evidence>
<proteinExistence type="predicted"/>
<reference evidence="2" key="1">
    <citation type="submission" date="2015-09" db="EMBL/GenBank/DDBJ databases">
        <authorList>
            <consortium name="Pathogen Informatics"/>
        </authorList>
    </citation>
    <scope>NUCLEOTIDE SEQUENCE [LARGE SCALE GENOMIC DNA]</scope>
    <source>
        <strain evidence="2">Lake Konstanz</strain>
    </source>
</reference>
<dbReference type="VEuPathDB" id="TriTrypDB:BSAL_77045"/>
<dbReference type="AlphaFoldDB" id="A0A0S4J070"/>